<dbReference type="CDD" id="cd06558">
    <property type="entry name" value="crotonase-like"/>
    <property type="match status" value="1"/>
</dbReference>
<dbReference type="InterPro" id="IPR001753">
    <property type="entry name" value="Enoyl-CoA_hydra/iso"/>
</dbReference>
<dbReference type="Pfam" id="PF00378">
    <property type="entry name" value="ECH_1"/>
    <property type="match status" value="2"/>
</dbReference>
<dbReference type="PANTHER" id="PTHR11941:SF54">
    <property type="entry name" value="ENOYL-COA HYDRATASE, MITOCHONDRIAL"/>
    <property type="match status" value="1"/>
</dbReference>
<evidence type="ECO:0000313" key="3">
    <source>
        <dbReference type="EMBL" id="THG94732.1"/>
    </source>
</evidence>
<comment type="similarity">
    <text evidence="1 2">Belongs to the enoyl-CoA hydratase/isomerase family.</text>
</comment>
<dbReference type="Proteomes" id="UP000308199">
    <property type="component" value="Unassembled WGS sequence"/>
</dbReference>
<accession>A0A4V3X9M1</accession>
<sequence>MSPACTLSRALTTPARRLAPLSSSSLIANRTSALRTYSHRAIRPTQHIHLRAMSSSTAQITGKKYEHILASATSPGVLLITLNRPKALNALCAALMSEVNEVLDAAQQDDAIGAVVITGNERAFAGEPLSLCLCARAASSRIRIRGHLSEAGADIKEMKDKEFHDVYTNNFLENWHRLADFRKPTIAAVSGYALGGGCELALMCDI</sequence>
<reference evidence="3 4" key="1">
    <citation type="submission" date="2019-02" db="EMBL/GenBank/DDBJ databases">
        <title>Genome sequencing of the rare red list fungi Phellinidium pouzarii.</title>
        <authorList>
            <person name="Buettner E."/>
            <person name="Kellner H."/>
        </authorList>
    </citation>
    <scope>NUCLEOTIDE SEQUENCE [LARGE SCALE GENOMIC DNA]</scope>
    <source>
        <strain evidence="3 4">DSM 108285</strain>
    </source>
</reference>
<evidence type="ECO:0000313" key="4">
    <source>
        <dbReference type="Proteomes" id="UP000308199"/>
    </source>
</evidence>
<dbReference type="EMBL" id="SGPK01001060">
    <property type="protein sequence ID" value="THG94732.1"/>
    <property type="molecule type" value="Genomic_DNA"/>
</dbReference>
<feature type="non-terminal residue" evidence="3">
    <location>
        <position position="206"/>
    </location>
</feature>
<evidence type="ECO:0000256" key="2">
    <source>
        <dbReference type="RuleBase" id="RU003707"/>
    </source>
</evidence>
<evidence type="ECO:0000256" key="1">
    <source>
        <dbReference type="ARBA" id="ARBA00005254"/>
    </source>
</evidence>
<dbReference type="InterPro" id="IPR018376">
    <property type="entry name" value="Enoyl-CoA_hyd/isom_CS"/>
</dbReference>
<name>A0A4V3X9M1_9AGAM</name>
<dbReference type="Gene3D" id="3.90.226.10">
    <property type="entry name" value="2-enoyl-CoA Hydratase, Chain A, domain 1"/>
    <property type="match status" value="1"/>
</dbReference>
<dbReference type="GO" id="GO:0003824">
    <property type="term" value="F:catalytic activity"/>
    <property type="evidence" value="ECO:0007669"/>
    <property type="project" value="InterPro"/>
</dbReference>
<dbReference type="InterPro" id="IPR029045">
    <property type="entry name" value="ClpP/crotonase-like_dom_sf"/>
</dbReference>
<dbReference type="PROSITE" id="PS00166">
    <property type="entry name" value="ENOYL_COA_HYDRATASE"/>
    <property type="match status" value="1"/>
</dbReference>
<protein>
    <recommendedName>
        <fullName evidence="5">Enoyl-CoA hydratase</fullName>
    </recommendedName>
</protein>
<dbReference type="PANTHER" id="PTHR11941">
    <property type="entry name" value="ENOYL-COA HYDRATASE-RELATED"/>
    <property type="match status" value="1"/>
</dbReference>
<organism evidence="3 4">
    <name type="scientific">Phellinidium pouzarii</name>
    <dbReference type="NCBI Taxonomy" id="167371"/>
    <lineage>
        <taxon>Eukaryota</taxon>
        <taxon>Fungi</taxon>
        <taxon>Dikarya</taxon>
        <taxon>Basidiomycota</taxon>
        <taxon>Agaricomycotina</taxon>
        <taxon>Agaricomycetes</taxon>
        <taxon>Hymenochaetales</taxon>
        <taxon>Hymenochaetaceae</taxon>
        <taxon>Phellinidium</taxon>
    </lineage>
</organism>
<comment type="caution">
    <text evidence="3">The sequence shown here is derived from an EMBL/GenBank/DDBJ whole genome shotgun (WGS) entry which is preliminary data.</text>
</comment>
<proteinExistence type="inferred from homology"/>
<dbReference type="GO" id="GO:0005739">
    <property type="term" value="C:mitochondrion"/>
    <property type="evidence" value="ECO:0007669"/>
    <property type="project" value="TreeGrafter"/>
</dbReference>
<dbReference type="GO" id="GO:0006635">
    <property type="term" value="P:fatty acid beta-oxidation"/>
    <property type="evidence" value="ECO:0007669"/>
    <property type="project" value="TreeGrafter"/>
</dbReference>
<dbReference type="AlphaFoldDB" id="A0A4V3X9M1"/>
<keyword evidence="4" id="KW-1185">Reference proteome</keyword>
<dbReference type="SUPFAM" id="SSF52096">
    <property type="entry name" value="ClpP/crotonase"/>
    <property type="match status" value="1"/>
</dbReference>
<evidence type="ECO:0008006" key="5">
    <source>
        <dbReference type="Google" id="ProtNLM"/>
    </source>
</evidence>
<dbReference type="OrthoDB" id="2018133at2759"/>
<gene>
    <name evidence="3" type="ORF">EW145_g8086</name>
</gene>